<evidence type="ECO:0000256" key="1">
    <source>
        <dbReference type="SAM" id="Phobius"/>
    </source>
</evidence>
<comment type="caution">
    <text evidence="3">The sequence shown here is derived from an EMBL/GenBank/DDBJ whole genome shotgun (WGS) entry which is preliminary data.</text>
</comment>
<reference evidence="3 4" key="1">
    <citation type="submission" date="2017-12" db="EMBL/GenBank/DDBJ databases">
        <authorList>
            <person name="Hurst M.R.H."/>
        </authorList>
    </citation>
    <scope>NUCLEOTIDE SEQUENCE [LARGE SCALE GENOMIC DNA]</scope>
    <source>
        <strain evidence="3 4">SY-3-19</strain>
    </source>
</reference>
<sequence>MRGIVTRKRILVLGAYGLIGQEIATAVQDAGHEVIGLVRSSSLAERLLPSLDCRTADISKLLTPEDWRRFVLGVDAVVNASGALQTGMRDNLGAVQDAAIKALIKACEDNGVQDYVQISAPGAVETAETEFLRSKARADAVLRQSTLNWVIFKPGLVIARNAYGGTALIRALAGFPFVLPIVLPDARIQTVSVNDVAQAVRAAIDERVEMRTEYDLVEDAPHSLLDITRAFREQMGFSVPFVLRLPYWFGAVAARLGDAAGWFGWRPPLRTTALKVLRDDVRGDPAPWRAASGDGVAKIEETLTGMPATIQERVFARAQLLTPVVICLLSAFFIASGAIGFAQNAEASAILADRVGDSAARLLVFAGAALDILLGAAILFRAWARPAAALMIGLSIVYLAAGTVFTPHLWLDPLGPFVKVFPVMGLALCALLMIEER</sequence>
<dbReference type="InterPro" id="IPR051207">
    <property type="entry name" value="ComplexI_NDUFA9_subunit"/>
</dbReference>
<dbReference type="PANTHER" id="PTHR12126">
    <property type="entry name" value="NADH-UBIQUINONE OXIDOREDUCTASE 39 KDA SUBUNIT-RELATED"/>
    <property type="match status" value="1"/>
</dbReference>
<dbReference type="Pfam" id="PF13460">
    <property type="entry name" value="NAD_binding_10"/>
    <property type="match status" value="1"/>
</dbReference>
<dbReference type="SUPFAM" id="SSF51735">
    <property type="entry name" value="NAD(P)-binding Rossmann-fold domains"/>
    <property type="match status" value="1"/>
</dbReference>
<dbReference type="Pfam" id="PF13781">
    <property type="entry name" value="DoxX_3"/>
    <property type="match status" value="1"/>
</dbReference>
<name>A0A2S7K2R6_9PROT</name>
<feature type="transmembrane region" description="Helical" evidence="1">
    <location>
        <begin position="320"/>
        <end position="342"/>
    </location>
</feature>
<feature type="transmembrane region" description="Helical" evidence="1">
    <location>
        <begin position="416"/>
        <end position="434"/>
    </location>
</feature>
<dbReference type="Proteomes" id="UP000239504">
    <property type="component" value="Unassembled WGS sequence"/>
</dbReference>
<dbReference type="Gene3D" id="3.40.50.720">
    <property type="entry name" value="NAD(P)-binding Rossmann-like Domain"/>
    <property type="match status" value="1"/>
</dbReference>
<organism evidence="3 4">
    <name type="scientific">Hyphococcus luteus</name>
    <dbReference type="NCBI Taxonomy" id="2058213"/>
    <lineage>
        <taxon>Bacteria</taxon>
        <taxon>Pseudomonadati</taxon>
        <taxon>Pseudomonadota</taxon>
        <taxon>Alphaproteobacteria</taxon>
        <taxon>Parvularculales</taxon>
        <taxon>Parvularculaceae</taxon>
        <taxon>Hyphococcus</taxon>
    </lineage>
</organism>
<keyword evidence="1" id="KW-1133">Transmembrane helix</keyword>
<gene>
    <name evidence="3" type="ORF">CW354_14970</name>
</gene>
<feature type="transmembrane region" description="Helical" evidence="1">
    <location>
        <begin position="362"/>
        <end position="380"/>
    </location>
</feature>
<evidence type="ECO:0000313" key="3">
    <source>
        <dbReference type="EMBL" id="PQA86787.1"/>
    </source>
</evidence>
<feature type="domain" description="NAD(P)-binding" evidence="2">
    <location>
        <begin position="14"/>
        <end position="205"/>
    </location>
</feature>
<protein>
    <recommendedName>
        <fullName evidence="2">NAD(P)-binding domain-containing protein</fullName>
    </recommendedName>
</protein>
<keyword evidence="1" id="KW-0472">Membrane</keyword>
<accession>A0A2S7K2R6</accession>
<dbReference type="AlphaFoldDB" id="A0A2S7K2R6"/>
<dbReference type="InterPro" id="IPR036291">
    <property type="entry name" value="NAD(P)-bd_dom_sf"/>
</dbReference>
<keyword evidence="1" id="KW-0812">Transmembrane</keyword>
<dbReference type="InterPro" id="IPR025695">
    <property type="entry name" value="DoxX-like"/>
</dbReference>
<dbReference type="EMBL" id="PJCH01000011">
    <property type="protein sequence ID" value="PQA86787.1"/>
    <property type="molecule type" value="Genomic_DNA"/>
</dbReference>
<dbReference type="GO" id="GO:0044877">
    <property type="term" value="F:protein-containing complex binding"/>
    <property type="evidence" value="ECO:0007669"/>
    <property type="project" value="TreeGrafter"/>
</dbReference>
<keyword evidence="4" id="KW-1185">Reference proteome</keyword>
<dbReference type="PANTHER" id="PTHR12126:SF11">
    <property type="entry name" value="NADH DEHYDROGENASE [UBIQUINONE] 1 ALPHA SUBCOMPLEX SUBUNIT 9, MITOCHONDRIAL"/>
    <property type="match status" value="1"/>
</dbReference>
<evidence type="ECO:0000259" key="2">
    <source>
        <dbReference type="Pfam" id="PF13460"/>
    </source>
</evidence>
<proteinExistence type="predicted"/>
<evidence type="ECO:0000313" key="4">
    <source>
        <dbReference type="Proteomes" id="UP000239504"/>
    </source>
</evidence>
<feature type="transmembrane region" description="Helical" evidence="1">
    <location>
        <begin position="387"/>
        <end position="410"/>
    </location>
</feature>
<dbReference type="InterPro" id="IPR016040">
    <property type="entry name" value="NAD(P)-bd_dom"/>
</dbReference>